<keyword evidence="3" id="KW-0808">Transferase</keyword>
<feature type="binding site" evidence="7">
    <location>
        <position position="164"/>
    </location>
    <ligand>
        <name>ATP</name>
        <dbReference type="ChEBI" id="CHEBI:30616"/>
    </ligand>
</feature>
<name>A0A5K1HH26_9MAGN</name>
<evidence type="ECO:0000256" key="3">
    <source>
        <dbReference type="ARBA" id="ARBA00022679"/>
    </source>
</evidence>
<dbReference type="InterPro" id="IPR000719">
    <property type="entry name" value="Prot_kinase_dom"/>
</dbReference>
<organism evidence="10">
    <name type="scientific">Nymphaea colorata</name>
    <name type="common">pocket water lily</name>
    <dbReference type="NCBI Taxonomy" id="210225"/>
    <lineage>
        <taxon>Eukaryota</taxon>
        <taxon>Viridiplantae</taxon>
        <taxon>Streptophyta</taxon>
        <taxon>Embryophyta</taxon>
        <taxon>Tracheophyta</taxon>
        <taxon>Spermatophyta</taxon>
        <taxon>Magnoliopsida</taxon>
        <taxon>Nymphaeales</taxon>
        <taxon>Nymphaeaceae</taxon>
        <taxon>Nymphaea</taxon>
    </lineage>
</organism>
<dbReference type="OrthoDB" id="272141at2759"/>
<feature type="domain" description="Protein kinase" evidence="9">
    <location>
        <begin position="135"/>
        <end position="335"/>
    </location>
</feature>
<dbReference type="PANTHER" id="PTHR24057:SF0">
    <property type="entry name" value="PROTEIN KINASE SHAGGY-RELATED"/>
    <property type="match status" value="1"/>
</dbReference>
<evidence type="ECO:0000256" key="2">
    <source>
        <dbReference type="ARBA" id="ARBA00022527"/>
    </source>
</evidence>
<dbReference type="PROSITE" id="PS50011">
    <property type="entry name" value="PROTEIN_KINASE_DOM"/>
    <property type="match status" value="1"/>
</dbReference>
<dbReference type="SUPFAM" id="SSF56112">
    <property type="entry name" value="Protein kinase-like (PK-like)"/>
    <property type="match status" value="1"/>
</dbReference>
<dbReference type="GO" id="GO:0004674">
    <property type="term" value="F:protein serine/threonine kinase activity"/>
    <property type="evidence" value="ECO:0007669"/>
    <property type="project" value="UniProtKB-KW"/>
</dbReference>
<evidence type="ECO:0000256" key="6">
    <source>
        <dbReference type="ARBA" id="ARBA00022840"/>
    </source>
</evidence>
<dbReference type="InterPro" id="IPR011009">
    <property type="entry name" value="Kinase-like_dom_sf"/>
</dbReference>
<dbReference type="GO" id="GO:0005737">
    <property type="term" value="C:cytoplasm"/>
    <property type="evidence" value="ECO:0007669"/>
    <property type="project" value="TreeGrafter"/>
</dbReference>
<evidence type="ECO:0000256" key="8">
    <source>
        <dbReference type="RuleBase" id="RU000304"/>
    </source>
</evidence>
<keyword evidence="4 7" id="KW-0547">Nucleotide-binding</keyword>
<dbReference type="InterPro" id="IPR017441">
    <property type="entry name" value="Protein_kinase_ATP_BS"/>
</dbReference>
<gene>
    <name evidence="10" type="ORF">NYM_LOCUS29663</name>
</gene>
<evidence type="ECO:0000256" key="7">
    <source>
        <dbReference type="PROSITE-ProRule" id="PRU10141"/>
    </source>
</evidence>
<evidence type="ECO:0000259" key="9">
    <source>
        <dbReference type="PROSITE" id="PS50011"/>
    </source>
</evidence>
<evidence type="ECO:0000256" key="5">
    <source>
        <dbReference type="ARBA" id="ARBA00022777"/>
    </source>
</evidence>
<feature type="non-terminal residue" evidence="10">
    <location>
        <position position="335"/>
    </location>
</feature>
<dbReference type="EMBL" id="LR722039">
    <property type="protein sequence ID" value="VVW86982.1"/>
    <property type="molecule type" value="Genomic_DNA"/>
</dbReference>
<proteinExistence type="inferred from homology"/>
<dbReference type="PROSITE" id="PS00107">
    <property type="entry name" value="PROTEIN_KINASE_ATP"/>
    <property type="match status" value="1"/>
</dbReference>
<dbReference type="GO" id="GO:0030154">
    <property type="term" value="P:cell differentiation"/>
    <property type="evidence" value="ECO:0007669"/>
    <property type="project" value="TreeGrafter"/>
</dbReference>
<dbReference type="InterPro" id="IPR050591">
    <property type="entry name" value="GSK-3"/>
</dbReference>
<dbReference type="SMART" id="SM00220">
    <property type="entry name" value="S_TKc"/>
    <property type="match status" value="1"/>
</dbReference>
<dbReference type="Gene3D" id="1.10.510.10">
    <property type="entry name" value="Transferase(Phosphotransferase) domain 1"/>
    <property type="match status" value="1"/>
</dbReference>
<sequence length="335" mass="37948">MIGNLKLKVRGGGGKEEAPSRRIKTEMNENGKKISVYINKPRAPLAENKKIFNDNDTLTLKKQKPIKSLALKPPSNAASKLNTEAKDPDALSLAQRQAANRIFGPSKKDPALSLGREREVREGRESSRLVGAARYACEDKVGSGTFGVVHKARDKKTLELVAIKRVYQDKKYKNRELEILRTLDHPCVLRIRDSFFTYEGEKEYLNVVMDYFPSNLYEHAQKYRGRGEIGRLKLKVLAYQMFRGLLYLGRQGIAHRDIKPQNVLVDDANWRLIICDFGSAKRLQPGEPNLAYICSRCYRAPELIFGSTGYSPQIDVWSAGCILVEMLTLEPIFRS</sequence>
<dbReference type="InterPro" id="IPR008271">
    <property type="entry name" value="Ser/Thr_kinase_AS"/>
</dbReference>
<reference evidence="10" key="1">
    <citation type="submission" date="2019-09" db="EMBL/GenBank/DDBJ databases">
        <authorList>
            <person name="Zhang L."/>
        </authorList>
    </citation>
    <scope>NUCLEOTIDE SEQUENCE</scope>
</reference>
<dbReference type="Gene3D" id="3.30.200.20">
    <property type="entry name" value="Phosphorylase Kinase, domain 1"/>
    <property type="match status" value="1"/>
</dbReference>
<dbReference type="Pfam" id="PF00069">
    <property type="entry name" value="Pkinase"/>
    <property type="match status" value="1"/>
</dbReference>
<keyword evidence="2 8" id="KW-0723">Serine/threonine-protein kinase</keyword>
<evidence type="ECO:0000256" key="1">
    <source>
        <dbReference type="ARBA" id="ARBA00005527"/>
    </source>
</evidence>
<dbReference type="GO" id="GO:0005524">
    <property type="term" value="F:ATP binding"/>
    <property type="evidence" value="ECO:0007669"/>
    <property type="project" value="UniProtKB-UniRule"/>
</dbReference>
<evidence type="ECO:0000256" key="4">
    <source>
        <dbReference type="ARBA" id="ARBA00022741"/>
    </source>
</evidence>
<comment type="similarity">
    <text evidence="1">Belongs to the protein kinase superfamily. CMGC Ser/Thr protein kinase family. GSK-3 subfamily.</text>
</comment>
<dbReference type="PROSITE" id="PS00108">
    <property type="entry name" value="PROTEIN_KINASE_ST"/>
    <property type="match status" value="1"/>
</dbReference>
<protein>
    <recommendedName>
        <fullName evidence="9">Protein kinase domain-containing protein</fullName>
    </recommendedName>
</protein>
<keyword evidence="6 7" id="KW-0067">ATP-binding</keyword>
<keyword evidence="5" id="KW-0418">Kinase</keyword>
<dbReference type="GO" id="GO:0005634">
    <property type="term" value="C:nucleus"/>
    <property type="evidence" value="ECO:0007669"/>
    <property type="project" value="TreeGrafter"/>
</dbReference>
<accession>A0A5K1HH26</accession>
<dbReference type="AlphaFoldDB" id="A0A5K1HH26"/>
<dbReference type="PANTHER" id="PTHR24057">
    <property type="entry name" value="GLYCOGEN SYNTHASE KINASE-3 ALPHA"/>
    <property type="match status" value="1"/>
</dbReference>
<evidence type="ECO:0000313" key="10">
    <source>
        <dbReference type="EMBL" id="VVW86982.1"/>
    </source>
</evidence>
<dbReference type="GO" id="GO:0007165">
    <property type="term" value="P:signal transduction"/>
    <property type="evidence" value="ECO:0007669"/>
    <property type="project" value="TreeGrafter"/>
</dbReference>